<dbReference type="InterPro" id="IPR014756">
    <property type="entry name" value="Ig_E-set"/>
</dbReference>
<dbReference type="Pfam" id="PF00085">
    <property type="entry name" value="Thioredoxin"/>
    <property type="match status" value="1"/>
</dbReference>
<dbReference type="PANTHER" id="PTHR10343:SF84">
    <property type="entry name" value="5'-AMP-ACTIVATED PROTEIN KINASE SUBUNIT BETA-1"/>
    <property type="match status" value="1"/>
</dbReference>
<organism evidence="4">
    <name type="scientific">Mantoniella antarctica</name>
    <dbReference type="NCBI Taxonomy" id="81844"/>
    <lineage>
        <taxon>Eukaryota</taxon>
        <taxon>Viridiplantae</taxon>
        <taxon>Chlorophyta</taxon>
        <taxon>Mamiellophyceae</taxon>
        <taxon>Mamiellales</taxon>
        <taxon>Mamiellaceae</taxon>
        <taxon>Mantoniella</taxon>
    </lineage>
</organism>
<proteinExistence type="inferred from homology"/>
<protein>
    <recommendedName>
        <fullName evidence="3">Thioredoxin domain-containing protein</fullName>
    </recommendedName>
</protein>
<dbReference type="InterPro" id="IPR013783">
    <property type="entry name" value="Ig-like_fold"/>
</dbReference>
<dbReference type="Gene3D" id="2.60.40.10">
    <property type="entry name" value="Immunoglobulins"/>
    <property type="match status" value="1"/>
</dbReference>
<evidence type="ECO:0000256" key="2">
    <source>
        <dbReference type="SAM" id="MobiDB-lite"/>
    </source>
</evidence>
<feature type="domain" description="Thioredoxin" evidence="3">
    <location>
        <begin position="99"/>
        <end position="228"/>
    </location>
</feature>
<dbReference type="CDD" id="cd02947">
    <property type="entry name" value="TRX_family"/>
    <property type="match status" value="1"/>
</dbReference>
<reference evidence="4" key="1">
    <citation type="submission" date="2021-01" db="EMBL/GenBank/DDBJ databases">
        <authorList>
            <person name="Corre E."/>
            <person name="Pelletier E."/>
            <person name="Niang G."/>
            <person name="Scheremetjew M."/>
            <person name="Finn R."/>
            <person name="Kale V."/>
            <person name="Holt S."/>
            <person name="Cochrane G."/>
            <person name="Meng A."/>
            <person name="Brown T."/>
            <person name="Cohen L."/>
        </authorList>
    </citation>
    <scope>NUCLEOTIDE SEQUENCE</scope>
    <source>
        <strain evidence="4">SL-175</strain>
    </source>
</reference>
<dbReference type="GO" id="GO:0005737">
    <property type="term" value="C:cytoplasm"/>
    <property type="evidence" value="ECO:0007669"/>
    <property type="project" value="TreeGrafter"/>
</dbReference>
<evidence type="ECO:0000313" key="4">
    <source>
        <dbReference type="EMBL" id="CAD8704848.1"/>
    </source>
</evidence>
<dbReference type="GO" id="GO:0007165">
    <property type="term" value="P:signal transduction"/>
    <property type="evidence" value="ECO:0007669"/>
    <property type="project" value="TreeGrafter"/>
</dbReference>
<dbReference type="PROSITE" id="PS51352">
    <property type="entry name" value="THIOREDOXIN_2"/>
    <property type="match status" value="1"/>
</dbReference>
<feature type="region of interest" description="Disordered" evidence="2">
    <location>
        <begin position="416"/>
        <end position="437"/>
    </location>
</feature>
<feature type="compositionally biased region" description="Low complexity" evidence="2">
    <location>
        <begin position="25"/>
        <end position="44"/>
    </location>
</feature>
<dbReference type="Gene3D" id="3.40.30.10">
    <property type="entry name" value="Glutaredoxin"/>
    <property type="match status" value="1"/>
</dbReference>
<dbReference type="PANTHER" id="PTHR10343">
    <property type="entry name" value="5'-AMP-ACTIVATED PROTEIN KINASE , BETA SUBUNIT"/>
    <property type="match status" value="1"/>
</dbReference>
<gene>
    <name evidence="4" type="ORF">MANT1106_LOCUS7530</name>
</gene>
<dbReference type="InterPro" id="IPR050827">
    <property type="entry name" value="CRP1_MDG1_kinase"/>
</dbReference>
<name>A0A7S0X6Q7_9CHLO</name>
<dbReference type="InterPro" id="IPR013766">
    <property type="entry name" value="Thioredoxin_domain"/>
</dbReference>
<dbReference type="GO" id="GO:0019901">
    <property type="term" value="F:protein kinase binding"/>
    <property type="evidence" value="ECO:0007669"/>
    <property type="project" value="TreeGrafter"/>
</dbReference>
<evidence type="ECO:0000256" key="1">
    <source>
        <dbReference type="ARBA" id="ARBA00010926"/>
    </source>
</evidence>
<feature type="region of interest" description="Disordered" evidence="2">
    <location>
        <begin position="1"/>
        <end position="84"/>
    </location>
</feature>
<dbReference type="CDD" id="cd02859">
    <property type="entry name" value="E_set_AMPKbeta_like_N"/>
    <property type="match status" value="1"/>
</dbReference>
<dbReference type="InterPro" id="IPR036249">
    <property type="entry name" value="Thioredoxin-like_sf"/>
</dbReference>
<accession>A0A7S0X6Q7</accession>
<dbReference type="EMBL" id="HBFC01012930">
    <property type="protein sequence ID" value="CAD8704848.1"/>
    <property type="molecule type" value="Transcribed_RNA"/>
</dbReference>
<feature type="region of interest" description="Disordered" evidence="2">
    <location>
        <begin position="297"/>
        <end position="331"/>
    </location>
</feature>
<evidence type="ECO:0000259" key="3">
    <source>
        <dbReference type="PROSITE" id="PS51352"/>
    </source>
</evidence>
<dbReference type="GO" id="GO:0031588">
    <property type="term" value="C:nucleotide-activated protein kinase complex"/>
    <property type="evidence" value="ECO:0007669"/>
    <property type="project" value="TreeGrafter"/>
</dbReference>
<dbReference type="InterPro" id="IPR032640">
    <property type="entry name" value="AMPK1_CBM"/>
</dbReference>
<dbReference type="Pfam" id="PF16561">
    <property type="entry name" value="AMPK1_CBM"/>
    <property type="match status" value="1"/>
</dbReference>
<dbReference type="AlphaFoldDB" id="A0A7S0X6Q7"/>
<comment type="similarity">
    <text evidence="1">Belongs to the 5'-AMP-activated protein kinase beta subunit family.</text>
</comment>
<sequence>MAAATPLGLYPGRAGVSSTRGAHRGGVVSAASSSAPRPAESRGALDAYRGRSRRGNGGGAADASQHENGSKIRHRRGCGHGDQQAHALRLDVKMRGGRISEGDKWYDAPAPSNFITIRSEEELRDVMRAAYGNARASTLLVVEFYAKWCNSCRRLYPRLTKLAGQEQDVLFVKIDFDECKVLCRKLGVVKLPYFHVYNGSGSRLADFASSLDPTKFKRLTDAIEENRAVRCALPAGGAGIGAGVGGGVGGGVGANSEETLASLVKLHSVTFVWRGGGNDVMVTGDVAGGWTHTLTLTKPAPTVSADGGEGDEGGDGNENKNEAGGSDDAPHSVTCILPTGTFRFKYIVDGQWTVSPSYPIVADDEDNVNNEIFVGAASWPFAWVQIPTLTPLGPPARFDVIQLSQDVRVPEKELAEKEGVSGNVRDRRRKRRVAGENAVVDARAAPAAIAPAPAPAAPTTDAPPATSVSARSFYGVMPTDPSLDEDELEEEREQELEAVEAGKREAVTEQGEDVHVDESMPNKEHNAAVAARVGVKAVAEEEEDVWPKKVNVSVDDFMTKKEHNEVEAAVKVEAARVERVTAFARLAFSRKERAKAARHPDVLGDVQPSDGPVAAAVPAAVVAAVRAAGALPLLRLRRLPRGGARGSPRRAALT</sequence>
<dbReference type="SUPFAM" id="SSF81296">
    <property type="entry name" value="E set domains"/>
    <property type="match status" value="1"/>
</dbReference>
<dbReference type="SUPFAM" id="SSF52833">
    <property type="entry name" value="Thioredoxin-like"/>
    <property type="match status" value="1"/>
</dbReference>
<dbReference type="GO" id="GO:0005634">
    <property type="term" value="C:nucleus"/>
    <property type="evidence" value="ECO:0007669"/>
    <property type="project" value="TreeGrafter"/>
</dbReference>